<dbReference type="InterPro" id="IPR045161">
    <property type="entry name" value="Utp18"/>
</dbReference>
<dbReference type="OMA" id="DLNRATY"/>
<dbReference type="STRING" id="27835.A0A158R140"/>
<keyword evidence="5" id="KW-0539">Nucleus</keyword>
<comment type="similarity">
    <text evidence="6">Belongs to the WD repeat UTP18 family.</text>
</comment>
<dbReference type="InterPro" id="IPR015943">
    <property type="entry name" value="WD40/YVTN_repeat-like_dom_sf"/>
</dbReference>
<dbReference type="GO" id="GO:0034388">
    <property type="term" value="C:Pwp2p-containing subcomplex of 90S preribosome"/>
    <property type="evidence" value="ECO:0007669"/>
    <property type="project" value="TreeGrafter"/>
</dbReference>
<dbReference type="GO" id="GO:0032040">
    <property type="term" value="C:small-subunit processome"/>
    <property type="evidence" value="ECO:0007669"/>
    <property type="project" value="TreeGrafter"/>
</dbReference>
<protein>
    <submittedName>
        <fullName evidence="10">U3 small nucleolar RNA-associated protein 18 homolog</fullName>
    </submittedName>
</protein>
<dbReference type="SMART" id="SM00320">
    <property type="entry name" value="WD40"/>
    <property type="match status" value="3"/>
</dbReference>
<reference evidence="8 9" key="2">
    <citation type="submission" date="2018-11" db="EMBL/GenBank/DDBJ databases">
        <authorList>
            <consortium name="Pathogen Informatics"/>
        </authorList>
    </citation>
    <scope>NUCLEOTIDE SEQUENCE [LARGE SCALE GENOMIC DNA]</scope>
</reference>
<dbReference type="EMBL" id="UYSL01020926">
    <property type="protein sequence ID" value="VDL76628.1"/>
    <property type="molecule type" value="Genomic_DNA"/>
</dbReference>
<dbReference type="WBParaSite" id="NBR_0001303801-mRNA-1">
    <property type="protein sequence ID" value="NBR_0001303801-mRNA-1"/>
    <property type="gene ID" value="NBR_0001303801"/>
</dbReference>
<name>A0A158R140_NIPBR</name>
<evidence type="ECO:0000256" key="1">
    <source>
        <dbReference type="ARBA" id="ARBA00004604"/>
    </source>
</evidence>
<dbReference type="InterPro" id="IPR001680">
    <property type="entry name" value="WD40_rpt"/>
</dbReference>
<dbReference type="PANTHER" id="PTHR18359">
    <property type="entry name" value="WD-REPEAT PROTEIN-RELATED"/>
    <property type="match status" value="1"/>
</dbReference>
<dbReference type="InterPro" id="IPR036322">
    <property type="entry name" value="WD40_repeat_dom_sf"/>
</dbReference>
<keyword evidence="4" id="KW-0677">Repeat</keyword>
<keyword evidence="3" id="KW-0853">WD repeat</keyword>
<comment type="subcellular location">
    <subcellularLocation>
        <location evidence="1">Nucleus</location>
        <location evidence="1">Nucleolus</location>
    </subcellularLocation>
</comment>
<evidence type="ECO:0000313" key="9">
    <source>
        <dbReference type="Proteomes" id="UP000271162"/>
    </source>
</evidence>
<dbReference type="Gene3D" id="2.130.10.10">
    <property type="entry name" value="YVTN repeat-like/Quinoprotein amine dehydrogenase"/>
    <property type="match status" value="1"/>
</dbReference>
<dbReference type="AlphaFoldDB" id="A0A158R140"/>
<keyword evidence="9" id="KW-1185">Reference proteome</keyword>
<dbReference type="Proteomes" id="UP000271162">
    <property type="component" value="Unassembled WGS sequence"/>
</dbReference>
<evidence type="ECO:0000256" key="5">
    <source>
        <dbReference type="ARBA" id="ARBA00023242"/>
    </source>
</evidence>
<feature type="compositionally biased region" description="Basic and acidic residues" evidence="7">
    <location>
        <begin position="116"/>
        <end position="130"/>
    </location>
</feature>
<evidence type="ECO:0000313" key="10">
    <source>
        <dbReference type="WBParaSite" id="NBR_0001303801-mRNA-1"/>
    </source>
</evidence>
<keyword evidence="2" id="KW-0698">rRNA processing</keyword>
<evidence type="ECO:0000256" key="4">
    <source>
        <dbReference type="ARBA" id="ARBA00022737"/>
    </source>
</evidence>
<evidence type="ECO:0000313" key="8">
    <source>
        <dbReference type="EMBL" id="VDL76628.1"/>
    </source>
</evidence>
<evidence type="ECO:0000256" key="6">
    <source>
        <dbReference type="ARBA" id="ARBA00025767"/>
    </source>
</evidence>
<feature type="region of interest" description="Disordered" evidence="7">
    <location>
        <begin position="108"/>
        <end position="135"/>
    </location>
</feature>
<evidence type="ECO:0000256" key="2">
    <source>
        <dbReference type="ARBA" id="ARBA00022552"/>
    </source>
</evidence>
<organism evidence="10">
    <name type="scientific">Nippostrongylus brasiliensis</name>
    <name type="common">Rat hookworm</name>
    <dbReference type="NCBI Taxonomy" id="27835"/>
    <lineage>
        <taxon>Eukaryota</taxon>
        <taxon>Metazoa</taxon>
        <taxon>Ecdysozoa</taxon>
        <taxon>Nematoda</taxon>
        <taxon>Chromadorea</taxon>
        <taxon>Rhabditida</taxon>
        <taxon>Rhabditina</taxon>
        <taxon>Rhabditomorpha</taxon>
        <taxon>Strongyloidea</taxon>
        <taxon>Heligmosomidae</taxon>
        <taxon>Nippostrongylus</taxon>
    </lineage>
</organism>
<dbReference type="PANTHER" id="PTHR18359:SF0">
    <property type="entry name" value="U3 SMALL NUCLEOLAR RNA-ASSOCIATED PROTEIN 18 HOMOLOG"/>
    <property type="match status" value="1"/>
</dbReference>
<accession>A0A158R140</accession>
<proteinExistence type="inferred from homology"/>
<evidence type="ECO:0000256" key="3">
    <source>
        <dbReference type="ARBA" id="ARBA00022574"/>
    </source>
</evidence>
<evidence type="ECO:0000256" key="7">
    <source>
        <dbReference type="SAM" id="MobiDB-lite"/>
    </source>
</evidence>
<gene>
    <name evidence="8" type="ORF">NBR_LOCUS13039</name>
</gene>
<dbReference type="SUPFAM" id="SSF50978">
    <property type="entry name" value="WD40 repeat-like"/>
    <property type="match status" value="1"/>
</dbReference>
<reference evidence="10" key="1">
    <citation type="submission" date="2016-04" db="UniProtKB">
        <authorList>
            <consortium name="WormBaseParasite"/>
        </authorList>
    </citation>
    <scope>IDENTIFICATION</scope>
</reference>
<sequence length="459" mass="50934">MATTSMPKNKRACPDPPLICVDDIDEDRLAKKIFGDNRVKTESRGDVVTVVEEKNFREKSIWHDDDDAEEVQMPTGKKAVLLKRNTDTGGCVPADEYQDRLRKVFQSQQRGTPKWAKLDSKEKTTGRQDDSDSEVEAAFDEMTRSAIKYVEKDSRLASGTISYSRCPDVTVGYRMGPIKTILFHSVRPVVIAAGDRGVVQLFRVGNTLNHGHFLQNVQFSNFSVSSMGLTLGGTSLICGSPHAHFLMKYDLEKGAVTQLQLPSCIPRQNTGNFTLTSDGSMLAMVGRNAQVYVLSTTSMELIKVFSTSSNVVSLQFFPDSTELWAFTEGGQVHIWDMLGFHNFFQDEGCISGTKIRISRDGEFIACGSGSGLVNLYKTGNVRSTTTREPQPHCVIPNLHKNQAKLFHVDYNNVFSNYPPKNDKLPAVGCVEFSPHSGYLAIGGGNGHLIMERLHHFESY</sequence>
<dbReference type="GO" id="GO:0006364">
    <property type="term" value="P:rRNA processing"/>
    <property type="evidence" value="ECO:0007669"/>
    <property type="project" value="UniProtKB-KW"/>
</dbReference>